<dbReference type="Pfam" id="PF01872">
    <property type="entry name" value="RibD_C"/>
    <property type="match status" value="1"/>
</dbReference>
<evidence type="ECO:0000259" key="1">
    <source>
        <dbReference type="Pfam" id="PF01872"/>
    </source>
</evidence>
<sequence>MTEERPFIYIHMMTALDGKINGSFFDTEAASVVGKEYEWTSETYKPDAWLCGRKTFDENFTNFAVPELNQNETEVPDGDFVAETKDKQYLVAVDPSGRLAWKENSLQYDVRPPAHIIEVLTEKATPQYKNYLRRHQISYVIAGKEEMDWKLLVQKLKEKFNIKVISVQGGGIINWSFLNAGIVDELSVCLTAVADGSNDAVTLFERSPYFPKGTPIEFELKAVDKLGAGGLWIRYTPKGAPKKERPYLGQFDLGAPNDAYAKYFIGQSYVSALSTKGAGIFNVTFEPGCRNNWHIHHGVPQTLLCTSGYGWYQEEGKDVVPLKPGDVVDIPPEVKHWHGARKDTWFSHISIQPFAENSSTEWLEAVDDEYYNKIVYK</sequence>
<dbReference type="OMA" id="QNETEVP"/>
<dbReference type="SMR" id="A2EZ36"/>
<dbReference type="SUPFAM" id="SSF51182">
    <property type="entry name" value="RmlC-like cupins"/>
    <property type="match status" value="1"/>
</dbReference>
<evidence type="ECO:0000259" key="2">
    <source>
        <dbReference type="Pfam" id="PF07883"/>
    </source>
</evidence>
<dbReference type="InterPro" id="IPR024072">
    <property type="entry name" value="DHFR-like_dom_sf"/>
</dbReference>
<feature type="domain" description="Bacterial bifunctional deaminase-reductase C-terminal" evidence="1">
    <location>
        <begin position="6"/>
        <end position="225"/>
    </location>
</feature>
<dbReference type="KEGG" id="tva:4759916"/>
<evidence type="ECO:0000313" key="4">
    <source>
        <dbReference type="Proteomes" id="UP000001542"/>
    </source>
</evidence>
<name>A2EZ36_TRIV3</name>
<evidence type="ECO:0000313" key="3">
    <source>
        <dbReference type="EMBL" id="EAY02085.1"/>
    </source>
</evidence>
<dbReference type="EMBL" id="DS113547">
    <property type="protein sequence ID" value="EAY02085.1"/>
    <property type="molecule type" value="Genomic_DNA"/>
</dbReference>
<dbReference type="OrthoDB" id="104509at2759"/>
<evidence type="ECO:0008006" key="5">
    <source>
        <dbReference type="Google" id="ProtNLM"/>
    </source>
</evidence>
<dbReference type="STRING" id="5722.A2EZ36"/>
<dbReference type="InterPro" id="IPR014710">
    <property type="entry name" value="RmlC-like_jellyroll"/>
</dbReference>
<dbReference type="Gene3D" id="2.60.120.10">
    <property type="entry name" value="Jelly Rolls"/>
    <property type="match status" value="1"/>
</dbReference>
<dbReference type="CDD" id="cd02233">
    <property type="entry name" value="cupin_HNL-like"/>
    <property type="match status" value="1"/>
</dbReference>
<reference evidence="3" key="1">
    <citation type="submission" date="2006-10" db="EMBL/GenBank/DDBJ databases">
        <authorList>
            <person name="Amadeo P."/>
            <person name="Zhao Q."/>
            <person name="Wortman J."/>
            <person name="Fraser-Liggett C."/>
            <person name="Carlton J."/>
        </authorList>
    </citation>
    <scope>NUCLEOTIDE SEQUENCE</scope>
    <source>
        <strain evidence="3">G3</strain>
    </source>
</reference>
<protein>
    <recommendedName>
        <fullName evidence="5">Cupin domain-containing protein</fullName>
    </recommendedName>
</protein>
<reference evidence="3" key="2">
    <citation type="journal article" date="2007" name="Science">
        <title>Draft genome sequence of the sexually transmitted pathogen Trichomonas vaginalis.</title>
        <authorList>
            <person name="Carlton J.M."/>
            <person name="Hirt R.P."/>
            <person name="Silva J.C."/>
            <person name="Delcher A.L."/>
            <person name="Schatz M."/>
            <person name="Zhao Q."/>
            <person name="Wortman J.R."/>
            <person name="Bidwell S.L."/>
            <person name="Alsmark U.C.M."/>
            <person name="Besteiro S."/>
            <person name="Sicheritz-Ponten T."/>
            <person name="Noel C.J."/>
            <person name="Dacks J.B."/>
            <person name="Foster P.G."/>
            <person name="Simillion C."/>
            <person name="Van de Peer Y."/>
            <person name="Miranda-Saavedra D."/>
            <person name="Barton G.J."/>
            <person name="Westrop G.D."/>
            <person name="Mueller S."/>
            <person name="Dessi D."/>
            <person name="Fiori P.L."/>
            <person name="Ren Q."/>
            <person name="Paulsen I."/>
            <person name="Zhang H."/>
            <person name="Bastida-Corcuera F.D."/>
            <person name="Simoes-Barbosa A."/>
            <person name="Brown M.T."/>
            <person name="Hayes R.D."/>
            <person name="Mukherjee M."/>
            <person name="Okumura C.Y."/>
            <person name="Schneider R."/>
            <person name="Smith A.J."/>
            <person name="Vanacova S."/>
            <person name="Villalvazo M."/>
            <person name="Haas B.J."/>
            <person name="Pertea M."/>
            <person name="Feldblyum T.V."/>
            <person name="Utterback T.R."/>
            <person name="Shu C.L."/>
            <person name="Osoegawa K."/>
            <person name="de Jong P.J."/>
            <person name="Hrdy I."/>
            <person name="Horvathova L."/>
            <person name="Zubacova Z."/>
            <person name="Dolezal P."/>
            <person name="Malik S.B."/>
            <person name="Logsdon J.M. Jr."/>
            <person name="Henze K."/>
            <person name="Gupta A."/>
            <person name="Wang C.C."/>
            <person name="Dunne R.L."/>
            <person name="Upcroft J.A."/>
            <person name="Upcroft P."/>
            <person name="White O."/>
            <person name="Salzberg S.L."/>
            <person name="Tang P."/>
            <person name="Chiu C.-H."/>
            <person name="Lee Y.-S."/>
            <person name="Embley T.M."/>
            <person name="Coombs G.H."/>
            <person name="Mottram J.C."/>
            <person name="Tachezy J."/>
            <person name="Fraser-Liggett C.M."/>
            <person name="Johnson P.J."/>
        </authorList>
    </citation>
    <scope>NUCLEOTIDE SEQUENCE [LARGE SCALE GENOMIC DNA]</scope>
    <source>
        <strain evidence="3">G3</strain>
    </source>
</reference>
<dbReference type="VEuPathDB" id="TrichDB:TVAGG3_0754270"/>
<gene>
    <name evidence="3" type="ORF">TVAG_485200</name>
</gene>
<dbReference type="InterPro" id="IPR013096">
    <property type="entry name" value="Cupin_2"/>
</dbReference>
<dbReference type="PANTHER" id="PTHR43698">
    <property type="entry name" value="RIBD C-TERMINAL DOMAIN CONTAINING PROTEIN"/>
    <property type="match status" value="1"/>
</dbReference>
<feature type="domain" description="Cupin type-2" evidence="2">
    <location>
        <begin position="283"/>
        <end position="343"/>
    </location>
</feature>
<dbReference type="Pfam" id="PF07883">
    <property type="entry name" value="Cupin_2"/>
    <property type="match status" value="1"/>
</dbReference>
<dbReference type="InterPro" id="IPR047263">
    <property type="entry name" value="HNL-like_cupin"/>
</dbReference>
<dbReference type="InterPro" id="IPR011051">
    <property type="entry name" value="RmlC_Cupin_sf"/>
</dbReference>
<dbReference type="InterPro" id="IPR002734">
    <property type="entry name" value="RibDG_C"/>
</dbReference>
<accession>A2EZ36</accession>
<dbReference type="RefSeq" id="XP_001330840.1">
    <property type="nucleotide sequence ID" value="XM_001330804.1"/>
</dbReference>
<dbReference type="GO" id="GO:0009231">
    <property type="term" value="P:riboflavin biosynthetic process"/>
    <property type="evidence" value="ECO:0007669"/>
    <property type="project" value="InterPro"/>
</dbReference>
<organism evidence="3 4">
    <name type="scientific">Trichomonas vaginalis (strain ATCC PRA-98 / G3)</name>
    <dbReference type="NCBI Taxonomy" id="412133"/>
    <lineage>
        <taxon>Eukaryota</taxon>
        <taxon>Metamonada</taxon>
        <taxon>Parabasalia</taxon>
        <taxon>Trichomonadida</taxon>
        <taxon>Trichomonadidae</taxon>
        <taxon>Trichomonas</taxon>
    </lineage>
</organism>
<dbReference type="VEuPathDB" id="TrichDB:TVAG_485200"/>
<dbReference type="SUPFAM" id="SSF53597">
    <property type="entry name" value="Dihydrofolate reductase-like"/>
    <property type="match status" value="1"/>
</dbReference>
<proteinExistence type="predicted"/>
<dbReference type="Gene3D" id="3.40.430.10">
    <property type="entry name" value="Dihydrofolate Reductase, subunit A"/>
    <property type="match status" value="1"/>
</dbReference>
<dbReference type="PANTHER" id="PTHR43698:SF1">
    <property type="entry name" value="BLL4564 PROTEIN"/>
    <property type="match status" value="1"/>
</dbReference>
<dbReference type="eggNOG" id="ENOG502SGK2">
    <property type="taxonomic scope" value="Eukaryota"/>
</dbReference>
<dbReference type="AlphaFoldDB" id="A2EZ36"/>
<keyword evidence="4" id="KW-1185">Reference proteome</keyword>
<dbReference type="InParanoid" id="A2EZ36"/>
<dbReference type="Proteomes" id="UP000001542">
    <property type="component" value="Unassembled WGS sequence"/>
</dbReference>
<dbReference type="GO" id="GO:0008703">
    <property type="term" value="F:5-amino-6-(5-phosphoribosylamino)uracil reductase activity"/>
    <property type="evidence" value="ECO:0007669"/>
    <property type="project" value="InterPro"/>
</dbReference>